<evidence type="ECO:0000256" key="9">
    <source>
        <dbReference type="ARBA" id="ARBA00022842"/>
    </source>
</evidence>
<evidence type="ECO:0000256" key="1">
    <source>
        <dbReference type="ARBA" id="ARBA00001946"/>
    </source>
</evidence>
<dbReference type="Pfam" id="PF12627">
    <property type="entry name" value="PolyA_pol_RNAbd"/>
    <property type="match status" value="1"/>
</dbReference>
<dbReference type="CDD" id="cd00077">
    <property type="entry name" value="HDc"/>
    <property type="match status" value="1"/>
</dbReference>
<keyword evidence="3" id="KW-0819">tRNA processing</keyword>
<dbReference type="InterPro" id="IPR006675">
    <property type="entry name" value="HDIG_dom"/>
</dbReference>
<dbReference type="InterPro" id="IPR032828">
    <property type="entry name" value="PolyA_RNA-bd"/>
</dbReference>
<dbReference type="PROSITE" id="PS51831">
    <property type="entry name" value="HD"/>
    <property type="match status" value="1"/>
</dbReference>
<dbReference type="Gene3D" id="3.30.460.10">
    <property type="entry name" value="Beta Polymerase, domain 2"/>
    <property type="match status" value="1"/>
</dbReference>
<dbReference type="InterPro" id="IPR043519">
    <property type="entry name" value="NT_sf"/>
</dbReference>
<gene>
    <name evidence="13" type="ORF">UT75_C0008G0025</name>
</gene>
<dbReference type="PATRIC" id="fig|1619033.3.peg.632"/>
<evidence type="ECO:0000256" key="7">
    <source>
        <dbReference type="ARBA" id="ARBA00022800"/>
    </source>
</evidence>
<organism evidence="13 14">
    <name type="scientific">Candidatus Yanofskybacteria bacterium GW2011_GWE2_40_11</name>
    <dbReference type="NCBI Taxonomy" id="1619033"/>
    <lineage>
        <taxon>Bacteria</taxon>
        <taxon>Candidatus Yanofskyibacteriota</taxon>
    </lineage>
</organism>
<dbReference type="PANTHER" id="PTHR47545:SF1">
    <property type="entry name" value="MULTIFUNCTIONAL CCA PROTEIN"/>
    <property type="match status" value="1"/>
</dbReference>
<protein>
    <submittedName>
        <fullName evidence="13">Polynucleotide adenylyltransferase</fullName>
    </submittedName>
</protein>
<keyword evidence="5" id="KW-0479">Metal-binding</keyword>
<keyword evidence="2 11" id="KW-0808">Transferase</keyword>
<dbReference type="GO" id="GO:0005524">
    <property type="term" value="F:ATP binding"/>
    <property type="evidence" value="ECO:0007669"/>
    <property type="project" value="UniProtKB-KW"/>
</dbReference>
<dbReference type="AlphaFoldDB" id="A0A0G0QK30"/>
<dbReference type="InterPro" id="IPR002646">
    <property type="entry name" value="PolA_pol_head_dom"/>
</dbReference>
<dbReference type="GO" id="GO:0046872">
    <property type="term" value="F:metal ion binding"/>
    <property type="evidence" value="ECO:0007669"/>
    <property type="project" value="UniProtKB-KW"/>
</dbReference>
<evidence type="ECO:0000256" key="8">
    <source>
        <dbReference type="ARBA" id="ARBA00022840"/>
    </source>
</evidence>
<evidence type="ECO:0000256" key="3">
    <source>
        <dbReference type="ARBA" id="ARBA00022694"/>
    </source>
</evidence>
<evidence type="ECO:0000256" key="10">
    <source>
        <dbReference type="ARBA" id="ARBA00022884"/>
    </source>
</evidence>
<evidence type="ECO:0000259" key="12">
    <source>
        <dbReference type="PROSITE" id="PS51831"/>
    </source>
</evidence>
<evidence type="ECO:0000256" key="5">
    <source>
        <dbReference type="ARBA" id="ARBA00022723"/>
    </source>
</evidence>
<dbReference type="InterPro" id="IPR006674">
    <property type="entry name" value="HD_domain"/>
</dbReference>
<dbReference type="EMBL" id="LBXZ01000008">
    <property type="protein sequence ID" value="KKR40503.1"/>
    <property type="molecule type" value="Genomic_DNA"/>
</dbReference>
<dbReference type="SUPFAM" id="SSF81891">
    <property type="entry name" value="Poly A polymerase C-terminal region-like"/>
    <property type="match status" value="1"/>
</dbReference>
<dbReference type="NCBIfam" id="TIGR00277">
    <property type="entry name" value="HDIG"/>
    <property type="match status" value="1"/>
</dbReference>
<keyword evidence="9" id="KW-0460">Magnesium</keyword>
<accession>A0A0G0QK30</accession>
<evidence type="ECO:0000313" key="13">
    <source>
        <dbReference type="EMBL" id="KKR40503.1"/>
    </source>
</evidence>
<evidence type="ECO:0000256" key="2">
    <source>
        <dbReference type="ARBA" id="ARBA00022679"/>
    </source>
</evidence>
<dbReference type="Pfam" id="PF01743">
    <property type="entry name" value="PolyA_pol"/>
    <property type="match status" value="1"/>
</dbReference>
<dbReference type="GO" id="GO:0008033">
    <property type="term" value="P:tRNA processing"/>
    <property type="evidence" value="ECO:0007669"/>
    <property type="project" value="UniProtKB-KW"/>
</dbReference>
<keyword evidence="8" id="KW-0067">ATP-binding</keyword>
<dbReference type="PANTHER" id="PTHR47545">
    <property type="entry name" value="MULTIFUNCTIONAL CCA PROTEIN"/>
    <property type="match status" value="1"/>
</dbReference>
<dbReference type="SMART" id="SM00471">
    <property type="entry name" value="HDc"/>
    <property type="match status" value="1"/>
</dbReference>
<evidence type="ECO:0000256" key="11">
    <source>
        <dbReference type="RuleBase" id="RU003953"/>
    </source>
</evidence>
<dbReference type="GO" id="GO:0016779">
    <property type="term" value="F:nucleotidyltransferase activity"/>
    <property type="evidence" value="ECO:0007669"/>
    <property type="project" value="UniProtKB-KW"/>
</dbReference>
<dbReference type="Gene3D" id="1.10.3090.10">
    <property type="entry name" value="cca-adding enzyme, domain 2"/>
    <property type="match status" value="1"/>
</dbReference>
<name>A0A0G0QK30_9BACT</name>
<dbReference type="Proteomes" id="UP000034072">
    <property type="component" value="Unassembled WGS sequence"/>
</dbReference>
<comment type="caution">
    <text evidence="13">The sequence shown here is derived from an EMBL/GenBank/DDBJ whole genome shotgun (WGS) entry which is preliminary data.</text>
</comment>
<keyword evidence="7" id="KW-0692">RNA repair</keyword>
<comment type="similarity">
    <text evidence="11">Belongs to the tRNA nucleotidyltransferase/poly(A) polymerase family.</text>
</comment>
<reference evidence="13 14" key="1">
    <citation type="journal article" date="2015" name="Nature">
        <title>rRNA introns, odd ribosomes, and small enigmatic genomes across a large radiation of phyla.</title>
        <authorList>
            <person name="Brown C.T."/>
            <person name="Hug L.A."/>
            <person name="Thomas B.C."/>
            <person name="Sharon I."/>
            <person name="Castelle C.J."/>
            <person name="Singh A."/>
            <person name="Wilkins M.J."/>
            <person name="Williams K.H."/>
            <person name="Banfield J.F."/>
        </authorList>
    </citation>
    <scope>NUCLEOTIDE SEQUENCE [LARGE SCALE GENOMIC DNA]</scope>
</reference>
<comment type="cofactor">
    <cofactor evidence="1">
        <name>Mg(2+)</name>
        <dbReference type="ChEBI" id="CHEBI:18420"/>
    </cofactor>
</comment>
<keyword evidence="6" id="KW-0547">Nucleotide-binding</keyword>
<evidence type="ECO:0000256" key="4">
    <source>
        <dbReference type="ARBA" id="ARBA00022695"/>
    </source>
</evidence>
<keyword evidence="4 13" id="KW-0548">Nucleotidyltransferase</keyword>
<feature type="domain" description="HD" evidence="12">
    <location>
        <begin position="312"/>
        <end position="424"/>
    </location>
</feature>
<dbReference type="InterPro" id="IPR003607">
    <property type="entry name" value="HD/PDEase_dom"/>
</dbReference>
<dbReference type="GO" id="GO:0003723">
    <property type="term" value="F:RNA binding"/>
    <property type="evidence" value="ECO:0007669"/>
    <property type="project" value="UniProtKB-KW"/>
</dbReference>
<dbReference type="Pfam" id="PF01966">
    <property type="entry name" value="HD"/>
    <property type="match status" value="1"/>
</dbReference>
<keyword evidence="10 11" id="KW-0694">RNA-binding</keyword>
<dbReference type="GO" id="GO:0042245">
    <property type="term" value="P:RNA repair"/>
    <property type="evidence" value="ECO:0007669"/>
    <property type="project" value="UniProtKB-KW"/>
</dbReference>
<dbReference type="InterPro" id="IPR050124">
    <property type="entry name" value="tRNA_CCA-adding_enzyme"/>
</dbReference>
<evidence type="ECO:0000313" key="14">
    <source>
        <dbReference type="Proteomes" id="UP000034072"/>
    </source>
</evidence>
<dbReference type="SUPFAM" id="SSF81301">
    <property type="entry name" value="Nucleotidyltransferase"/>
    <property type="match status" value="1"/>
</dbReference>
<evidence type="ECO:0000256" key="6">
    <source>
        <dbReference type="ARBA" id="ARBA00022741"/>
    </source>
</evidence>
<proteinExistence type="inferred from homology"/>
<sequence>MERRNLEKYDPVKPEDLRKRELFDLLADAQKKAELEKIMARAQMENCDSFHTLAAREDNQEKKEALLLAIKVSERVKELGGVAMVAGGYARDAVMAKLGMGRPSKDIDLEIYGVELAVLESELSNLGVVNKVGQSFGVLKIGELDIAIPRRDSKTGDGHRGFDVEGDPNMLMVDAARRRDFTINAMLLNPLTGEVIDYYGGVEDIKEKTIKIVDPKTFADDPLRVLRAAQFAGRFGFGIDLETVKICRDMSVEQLPKERVGEEWIKLLLKSDRPSIGLEAMRWLGVIEKLHPELAALVGVPQNPEYHPEGDVWNHVKIVLDTASEICRREGLDQVAAKTLMLAALCHDLGKPEKTTTDENGRIISHDHDDAGVEPTKSLLSNFNIPKDLITRVAALVKNHMKPLMTREVTDHGVRRLADKLSPATIKEAVLLTEADLMGLSRYPFLGPEILEKADELAIKESKPQSIISGKMLIELGLKPGPEMGQVLKKLFQLQLDGKFVDIEGGMRYAHLEKFITESLGKNIAPELLLNGEQLTKEDMVGYVEQRLLDEGTQDMGTLVMTMILMGKELPLILERNKKAILTAHKYGPIWFSHLDREFYETSWKSFYGQFEAGGDTTMAPLRKLTYDKQLDRGLELILRSDLESIDIYKKSLDTNPVESSGIFALYETDEYPFEFGMLSGFRIMIQFNPTKKRLSVSVLDENTDRVADIDREIRDLIPDLAEARKVGYLTMDYKTDGTSFNMADAREIYVKLSNHLRIN</sequence>